<accession>A0ABU7PZL6</accession>
<keyword evidence="3" id="KW-1185">Reference proteome</keyword>
<dbReference type="Proteomes" id="UP001354709">
    <property type="component" value="Unassembled WGS sequence"/>
</dbReference>
<sequence>MHRLRRILVHSTAVAAGQRRARQKRLAGDGEEMDKLAGAAGGRHYKTREKVIARAGVIAAKRRVTACLRWSITTDEHGAPSLAWHFDQDVLNAEAAVDGWYALLTSIPADQADPAQVLIHYKARARSSADTTTSKAPSRSRRSSCSTTGASPP</sequence>
<evidence type="ECO:0000313" key="3">
    <source>
        <dbReference type="Proteomes" id="UP001354709"/>
    </source>
</evidence>
<gene>
    <name evidence="2" type="ORF">V2J94_17320</name>
</gene>
<protein>
    <recommendedName>
        <fullName evidence="4">Transposase</fullName>
    </recommendedName>
</protein>
<comment type="caution">
    <text evidence="2">The sequence shown here is derived from an EMBL/GenBank/DDBJ whole genome shotgun (WGS) entry which is preliminary data.</text>
</comment>
<dbReference type="RefSeq" id="WP_330809482.1">
    <property type="nucleotide sequence ID" value="NZ_JAZBJO010000009.1"/>
</dbReference>
<evidence type="ECO:0008006" key="4">
    <source>
        <dbReference type="Google" id="ProtNLM"/>
    </source>
</evidence>
<dbReference type="EMBL" id="JAZBJO010000009">
    <property type="protein sequence ID" value="MEE4593629.1"/>
    <property type="molecule type" value="Genomic_DNA"/>
</dbReference>
<name>A0ABU7PZL6_9ACTN</name>
<evidence type="ECO:0000313" key="2">
    <source>
        <dbReference type="EMBL" id="MEE4593629.1"/>
    </source>
</evidence>
<evidence type="ECO:0000256" key="1">
    <source>
        <dbReference type="SAM" id="MobiDB-lite"/>
    </source>
</evidence>
<proteinExistence type="predicted"/>
<feature type="region of interest" description="Disordered" evidence="1">
    <location>
        <begin position="124"/>
        <end position="153"/>
    </location>
</feature>
<organism evidence="2 3">
    <name type="scientific">Streptomyces asiaticus subsp. ignotus</name>
    <dbReference type="NCBI Taxonomy" id="3098222"/>
    <lineage>
        <taxon>Bacteria</taxon>
        <taxon>Bacillati</taxon>
        <taxon>Actinomycetota</taxon>
        <taxon>Actinomycetes</taxon>
        <taxon>Kitasatosporales</taxon>
        <taxon>Streptomycetaceae</taxon>
        <taxon>Streptomyces</taxon>
        <taxon>Streptomyces violaceusniger group</taxon>
    </lineage>
</organism>
<feature type="compositionally biased region" description="Low complexity" evidence="1">
    <location>
        <begin position="131"/>
        <end position="153"/>
    </location>
</feature>
<reference evidence="2 3" key="1">
    <citation type="submission" date="2023-11" db="EMBL/GenBank/DDBJ databases">
        <title>30 novel species of actinomycetes from the DSMZ collection.</title>
        <authorList>
            <person name="Nouioui I."/>
        </authorList>
    </citation>
    <scope>NUCLEOTIDE SEQUENCE [LARGE SCALE GENOMIC DNA]</scope>
    <source>
        <strain evidence="2 3">DSM 41524</strain>
    </source>
</reference>